<gene>
    <name evidence="2" type="ORF">GCM10022278_30790</name>
</gene>
<dbReference type="Gene3D" id="2.40.10.220">
    <property type="entry name" value="predicted glycosyltransferase like domains"/>
    <property type="match status" value="1"/>
</dbReference>
<dbReference type="PIRSF" id="PIRSF028141">
    <property type="entry name" value="C-di-GMP_BP_PA4608"/>
    <property type="match status" value="1"/>
</dbReference>
<protein>
    <submittedName>
        <fullName evidence="2">PilZ domain-containing protein</fullName>
    </submittedName>
</protein>
<dbReference type="SUPFAM" id="SSF141371">
    <property type="entry name" value="PilZ domain-like"/>
    <property type="match status" value="1"/>
</dbReference>
<organism evidence="2 3">
    <name type="scientific">Allohahella marinimesophila</name>
    <dbReference type="NCBI Taxonomy" id="1054972"/>
    <lineage>
        <taxon>Bacteria</taxon>
        <taxon>Pseudomonadati</taxon>
        <taxon>Pseudomonadota</taxon>
        <taxon>Gammaproteobacteria</taxon>
        <taxon>Oceanospirillales</taxon>
        <taxon>Hahellaceae</taxon>
        <taxon>Allohahella</taxon>
    </lineage>
</organism>
<feature type="domain" description="PilZ" evidence="1">
    <location>
        <begin position="15"/>
        <end position="118"/>
    </location>
</feature>
<evidence type="ECO:0000259" key="1">
    <source>
        <dbReference type="Pfam" id="PF07238"/>
    </source>
</evidence>
<sequence>MQNSMQDDGENMSEDRRNFKRIEFDAEVLIRHFDSTRDYIGTCWEAELVDVSFKGLLVSKPVDWDGSAHQYLLVLSLPDSDRAIEMIGHCSHETDELIGFVCDQISIESATNLRRLIELNVGDPFLLQREFASLIDYYKQTE</sequence>
<keyword evidence="3" id="KW-1185">Reference proteome</keyword>
<evidence type="ECO:0000313" key="2">
    <source>
        <dbReference type="EMBL" id="GAA3971207.1"/>
    </source>
</evidence>
<reference evidence="3" key="1">
    <citation type="journal article" date="2019" name="Int. J. Syst. Evol. Microbiol.">
        <title>The Global Catalogue of Microorganisms (GCM) 10K type strain sequencing project: providing services to taxonomists for standard genome sequencing and annotation.</title>
        <authorList>
            <consortium name="The Broad Institute Genomics Platform"/>
            <consortium name="The Broad Institute Genome Sequencing Center for Infectious Disease"/>
            <person name="Wu L."/>
            <person name="Ma J."/>
        </authorList>
    </citation>
    <scope>NUCLEOTIDE SEQUENCE [LARGE SCALE GENOMIC DNA]</scope>
    <source>
        <strain evidence="3">JCM 17555</strain>
    </source>
</reference>
<dbReference type="EMBL" id="BAABBO010000014">
    <property type="protein sequence ID" value="GAA3971207.1"/>
    <property type="molecule type" value="Genomic_DNA"/>
</dbReference>
<evidence type="ECO:0000313" key="3">
    <source>
        <dbReference type="Proteomes" id="UP001501337"/>
    </source>
</evidence>
<dbReference type="Pfam" id="PF07238">
    <property type="entry name" value="PilZ"/>
    <property type="match status" value="1"/>
</dbReference>
<accession>A0ABP7PU10</accession>
<name>A0ABP7PU10_9GAMM</name>
<dbReference type="Proteomes" id="UP001501337">
    <property type="component" value="Unassembled WGS sequence"/>
</dbReference>
<dbReference type="InterPro" id="IPR027021">
    <property type="entry name" value="C-di-GMP_BP_PA4608"/>
</dbReference>
<dbReference type="InterPro" id="IPR009875">
    <property type="entry name" value="PilZ_domain"/>
</dbReference>
<comment type="caution">
    <text evidence="2">The sequence shown here is derived from an EMBL/GenBank/DDBJ whole genome shotgun (WGS) entry which is preliminary data.</text>
</comment>
<proteinExistence type="predicted"/>